<dbReference type="PROSITE" id="PS51257">
    <property type="entry name" value="PROKAR_LIPOPROTEIN"/>
    <property type="match status" value="1"/>
</dbReference>
<name>A0A917H4B3_9BACL</name>
<dbReference type="AlphaFoldDB" id="A0A917H4B3"/>
<dbReference type="PANTHER" id="PTHR30532">
    <property type="entry name" value="IRON III DICITRATE-BINDING PERIPLASMIC PROTEIN"/>
    <property type="match status" value="1"/>
</dbReference>
<feature type="compositionally biased region" description="Low complexity" evidence="6">
    <location>
        <begin position="37"/>
        <end position="56"/>
    </location>
</feature>
<evidence type="ECO:0000256" key="1">
    <source>
        <dbReference type="ARBA" id="ARBA00004196"/>
    </source>
</evidence>
<dbReference type="PROSITE" id="PS50983">
    <property type="entry name" value="FE_B12_PBP"/>
    <property type="match status" value="1"/>
</dbReference>
<feature type="domain" description="Fe/B12 periplasmic-binding" evidence="8">
    <location>
        <begin position="74"/>
        <end position="335"/>
    </location>
</feature>
<keyword evidence="5" id="KW-0175">Coiled coil</keyword>
<evidence type="ECO:0000259" key="8">
    <source>
        <dbReference type="PROSITE" id="PS50983"/>
    </source>
</evidence>
<feature type="signal peptide" evidence="7">
    <location>
        <begin position="1"/>
        <end position="22"/>
    </location>
</feature>
<dbReference type="Pfam" id="PF01497">
    <property type="entry name" value="Peripla_BP_2"/>
    <property type="match status" value="1"/>
</dbReference>
<dbReference type="InterPro" id="IPR002491">
    <property type="entry name" value="ABC_transptr_periplasmic_BD"/>
</dbReference>
<dbReference type="EMBL" id="BMHY01000003">
    <property type="protein sequence ID" value="GGG67531.1"/>
    <property type="molecule type" value="Genomic_DNA"/>
</dbReference>
<dbReference type="GO" id="GO:1901678">
    <property type="term" value="P:iron coordination entity transport"/>
    <property type="evidence" value="ECO:0007669"/>
    <property type="project" value="UniProtKB-ARBA"/>
</dbReference>
<evidence type="ECO:0000313" key="9">
    <source>
        <dbReference type="EMBL" id="GGG67531.1"/>
    </source>
</evidence>
<evidence type="ECO:0000256" key="4">
    <source>
        <dbReference type="ARBA" id="ARBA00022729"/>
    </source>
</evidence>
<dbReference type="Gene3D" id="3.40.50.1980">
    <property type="entry name" value="Nitrogenase molybdenum iron protein domain"/>
    <property type="match status" value="2"/>
</dbReference>
<evidence type="ECO:0000313" key="10">
    <source>
        <dbReference type="Proteomes" id="UP000600247"/>
    </source>
</evidence>
<keyword evidence="10" id="KW-1185">Reference proteome</keyword>
<comment type="similarity">
    <text evidence="2">Belongs to the bacterial solute-binding protein 8 family.</text>
</comment>
<dbReference type="Proteomes" id="UP000600247">
    <property type="component" value="Unassembled WGS sequence"/>
</dbReference>
<dbReference type="RefSeq" id="WP_188889245.1">
    <property type="nucleotide sequence ID" value="NZ_BMHY01000003.1"/>
</dbReference>
<accession>A0A917H4B3</accession>
<dbReference type="CDD" id="cd01146">
    <property type="entry name" value="FhuD"/>
    <property type="match status" value="1"/>
</dbReference>
<comment type="subcellular location">
    <subcellularLocation>
        <location evidence="1">Cell envelope</location>
    </subcellularLocation>
</comment>
<reference evidence="9 10" key="1">
    <citation type="journal article" date="2014" name="Int. J. Syst. Evol. Microbiol.">
        <title>Complete genome sequence of Corynebacterium casei LMG S-19264T (=DSM 44701T), isolated from a smear-ripened cheese.</title>
        <authorList>
            <consortium name="US DOE Joint Genome Institute (JGI-PGF)"/>
            <person name="Walter F."/>
            <person name="Albersmeier A."/>
            <person name="Kalinowski J."/>
            <person name="Ruckert C."/>
        </authorList>
    </citation>
    <scope>NUCLEOTIDE SEQUENCE [LARGE SCALE GENOMIC DNA]</scope>
    <source>
        <strain evidence="9 10">CGMCC 1.15286</strain>
    </source>
</reference>
<protein>
    <submittedName>
        <fullName evidence="9">Ferrichrome ABC transporter substrate-binding protein</fullName>
    </submittedName>
</protein>
<evidence type="ECO:0000256" key="2">
    <source>
        <dbReference type="ARBA" id="ARBA00008814"/>
    </source>
</evidence>
<feature type="coiled-coil region" evidence="5">
    <location>
        <begin position="179"/>
        <end position="206"/>
    </location>
</feature>
<evidence type="ECO:0000256" key="3">
    <source>
        <dbReference type="ARBA" id="ARBA00022448"/>
    </source>
</evidence>
<evidence type="ECO:0000256" key="6">
    <source>
        <dbReference type="SAM" id="MobiDB-lite"/>
    </source>
</evidence>
<gene>
    <name evidence="9" type="ORF">GCM10010918_22720</name>
</gene>
<dbReference type="PANTHER" id="PTHR30532:SF26">
    <property type="entry name" value="IRON(3+)-HYDROXAMATE-BINDING PROTEIN FHUD"/>
    <property type="match status" value="1"/>
</dbReference>
<keyword evidence="4 7" id="KW-0732">Signal</keyword>
<keyword evidence="3" id="KW-0813">Transport</keyword>
<dbReference type="InterPro" id="IPR051313">
    <property type="entry name" value="Bact_iron-sidero_bind"/>
</dbReference>
<evidence type="ECO:0000256" key="5">
    <source>
        <dbReference type="SAM" id="Coils"/>
    </source>
</evidence>
<feature type="region of interest" description="Disordered" evidence="6">
    <location>
        <begin position="28"/>
        <end position="59"/>
    </location>
</feature>
<proteinExistence type="inferred from homology"/>
<organism evidence="9 10">
    <name type="scientific">Paenibacillus radicis</name>
    <name type="common">ex Gao et al. 2016</name>
    <dbReference type="NCBI Taxonomy" id="1737354"/>
    <lineage>
        <taxon>Bacteria</taxon>
        <taxon>Bacillati</taxon>
        <taxon>Bacillota</taxon>
        <taxon>Bacilli</taxon>
        <taxon>Bacillales</taxon>
        <taxon>Paenibacillaceae</taxon>
        <taxon>Paenibacillus</taxon>
    </lineage>
</organism>
<dbReference type="SUPFAM" id="SSF53807">
    <property type="entry name" value="Helical backbone' metal receptor"/>
    <property type="match status" value="1"/>
</dbReference>
<sequence>MRHKWKIGLIIMVLLLVGTACGAVNNKGEGTAPGSETPASSSNATDPTASPSSPTTRIVKSEKGEIEIPAEPKRVIGLSVVYPEFLYALGVTPVAVQNYHEEFQSYLEQPFKDTIKMGIAKTPNFEMILDSEPDLILAPAWWSEKDYDQLSAIAPTVLLPQRDDWRDELRDIGEVLGKQDAAKKVIEDLKNKEAKAKARLDELVKDETVLYLRIMDNGIIINGPNIDRGNFIHNQLGLKPVENYPQNESTLTVSLEVLPEYDADHIIVQLDDETKAELQDKYAHILNSSLWKNMKAVKANHVYMVGGKEWFNLGMAPLADSYAIDEVVSIFENKQQ</sequence>
<comment type="caution">
    <text evidence="9">The sequence shown here is derived from an EMBL/GenBank/DDBJ whole genome shotgun (WGS) entry which is preliminary data.</text>
</comment>
<dbReference type="GO" id="GO:0030288">
    <property type="term" value="C:outer membrane-bounded periplasmic space"/>
    <property type="evidence" value="ECO:0007669"/>
    <property type="project" value="TreeGrafter"/>
</dbReference>
<evidence type="ECO:0000256" key="7">
    <source>
        <dbReference type="SAM" id="SignalP"/>
    </source>
</evidence>
<feature type="chain" id="PRO_5037756084" evidence="7">
    <location>
        <begin position="23"/>
        <end position="336"/>
    </location>
</feature>